<evidence type="ECO:0000259" key="1">
    <source>
        <dbReference type="Pfam" id="PF20178"/>
    </source>
</evidence>
<sequence>MFKTNNILNFTPETWWNVSLKRVKDISDSIDLMVIYQDYIRNYWDRNLMNYTDHMRLAAVKRVVQQVKEKSLSPRGAALALSAILGLNDTYEVFPVGLLKTKPRNLISLLHPRKTVFAIDIFCIKNTTDGHTLLYFNGNSSPFHEFKGGEDMEAWFTNLTKNATKRTIFLSHFLISEIESNWYSNDLEYDLLLHSTMKDSRTTKILKLGTPLLPSENMFERLTMGIKKKTTNDFRVMIAPYHQSFILSTFEILNMALLPLIVLLPEFMPLDLVGIMFMDDWIVEDPVEKPQRFLQFGNFNSETKNTIFITKEEVDACIDSIKVMLANQNQKFQNIDAKIYKLYIND</sequence>
<protein>
    <recommendedName>
        <fullName evidence="1">Dermonecrotic toxin N-terminal domain-containing protein</fullName>
    </recommendedName>
</protein>
<proteinExistence type="predicted"/>
<dbReference type="Pfam" id="PF20178">
    <property type="entry name" value="ToxA_N"/>
    <property type="match status" value="1"/>
</dbReference>
<feature type="domain" description="Dermonecrotic toxin N-terminal" evidence="1">
    <location>
        <begin position="19"/>
        <end position="174"/>
    </location>
</feature>
<gene>
    <name evidence="2" type="ORF">Zmor_004238</name>
</gene>
<organism evidence="2 3">
    <name type="scientific">Zophobas morio</name>
    <dbReference type="NCBI Taxonomy" id="2755281"/>
    <lineage>
        <taxon>Eukaryota</taxon>
        <taxon>Metazoa</taxon>
        <taxon>Ecdysozoa</taxon>
        <taxon>Arthropoda</taxon>
        <taxon>Hexapoda</taxon>
        <taxon>Insecta</taxon>
        <taxon>Pterygota</taxon>
        <taxon>Neoptera</taxon>
        <taxon>Endopterygota</taxon>
        <taxon>Coleoptera</taxon>
        <taxon>Polyphaga</taxon>
        <taxon>Cucujiformia</taxon>
        <taxon>Tenebrionidae</taxon>
        <taxon>Zophobas</taxon>
    </lineage>
</organism>
<dbReference type="Proteomes" id="UP001168821">
    <property type="component" value="Unassembled WGS sequence"/>
</dbReference>
<dbReference type="EMBL" id="JALNTZ010001373">
    <property type="protein sequence ID" value="KAJ3626860.1"/>
    <property type="molecule type" value="Genomic_DNA"/>
</dbReference>
<accession>A0AA38LZI2</accession>
<dbReference type="AlphaFoldDB" id="A0AA38LZI2"/>
<name>A0AA38LZI2_9CUCU</name>
<evidence type="ECO:0000313" key="2">
    <source>
        <dbReference type="EMBL" id="KAJ3626860.1"/>
    </source>
</evidence>
<comment type="caution">
    <text evidence="2">The sequence shown here is derived from an EMBL/GenBank/DDBJ whole genome shotgun (WGS) entry which is preliminary data.</text>
</comment>
<dbReference type="InterPro" id="IPR046673">
    <property type="entry name" value="ToxA_N"/>
</dbReference>
<reference evidence="2" key="1">
    <citation type="journal article" date="2023" name="G3 (Bethesda)">
        <title>Whole genome assemblies of Zophobas morio and Tenebrio molitor.</title>
        <authorList>
            <person name="Kaur S."/>
            <person name="Stinson S.A."/>
            <person name="diCenzo G.C."/>
        </authorList>
    </citation>
    <scope>NUCLEOTIDE SEQUENCE</scope>
    <source>
        <strain evidence="2">QUZm001</strain>
    </source>
</reference>
<evidence type="ECO:0000313" key="3">
    <source>
        <dbReference type="Proteomes" id="UP001168821"/>
    </source>
</evidence>
<keyword evidence="3" id="KW-1185">Reference proteome</keyword>